<organism evidence="4">
    <name type="scientific">Echinostoma caproni</name>
    <dbReference type="NCBI Taxonomy" id="27848"/>
    <lineage>
        <taxon>Eukaryota</taxon>
        <taxon>Metazoa</taxon>
        <taxon>Spiralia</taxon>
        <taxon>Lophotrochozoa</taxon>
        <taxon>Platyhelminthes</taxon>
        <taxon>Trematoda</taxon>
        <taxon>Digenea</taxon>
        <taxon>Plagiorchiida</taxon>
        <taxon>Echinostomata</taxon>
        <taxon>Echinostomatoidea</taxon>
        <taxon>Echinostomatidae</taxon>
        <taxon>Echinostoma</taxon>
    </lineage>
</organism>
<gene>
    <name evidence="2" type="ORF">ECPE_LOCUS13734</name>
</gene>
<dbReference type="WBParaSite" id="ECPE_0001377401-mRNA-1">
    <property type="protein sequence ID" value="ECPE_0001377401-mRNA-1"/>
    <property type="gene ID" value="ECPE_0001377401"/>
</dbReference>
<sequence>MDMAHEQAKFNCFQDFILQLNNQVACCDYGDRLEEYRCDRLMAGINDLKVQGKSLEKNDLELAEARKICEPHDDLMQATSTEAVTLVQRQNQRPIRPPVAKHTPKPQRDPSGNEKHINPCLSCMRPTC</sequence>
<dbReference type="EMBL" id="UZAN01055819">
    <property type="protein sequence ID" value="VDP91006.1"/>
    <property type="molecule type" value="Genomic_DNA"/>
</dbReference>
<evidence type="ECO:0000313" key="4">
    <source>
        <dbReference type="WBParaSite" id="ECPE_0001377401-mRNA-1"/>
    </source>
</evidence>
<dbReference type="OrthoDB" id="10064127at2759"/>
<keyword evidence="3" id="KW-1185">Reference proteome</keyword>
<proteinExistence type="predicted"/>
<name>A0A183B3E9_9TREM</name>
<protein>
    <submittedName>
        <fullName evidence="2 4">Uncharacterized protein</fullName>
    </submittedName>
</protein>
<feature type="compositionally biased region" description="Basic and acidic residues" evidence="1">
    <location>
        <begin position="106"/>
        <end position="116"/>
    </location>
</feature>
<dbReference type="Proteomes" id="UP000272942">
    <property type="component" value="Unassembled WGS sequence"/>
</dbReference>
<accession>A0A183B3E9</accession>
<feature type="region of interest" description="Disordered" evidence="1">
    <location>
        <begin position="88"/>
        <end position="116"/>
    </location>
</feature>
<evidence type="ECO:0000313" key="2">
    <source>
        <dbReference type="EMBL" id="VDP91006.1"/>
    </source>
</evidence>
<evidence type="ECO:0000313" key="3">
    <source>
        <dbReference type="Proteomes" id="UP000272942"/>
    </source>
</evidence>
<reference evidence="4" key="1">
    <citation type="submission" date="2016-06" db="UniProtKB">
        <authorList>
            <consortium name="WormBaseParasite"/>
        </authorList>
    </citation>
    <scope>IDENTIFICATION</scope>
</reference>
<dbReference type="AlphaFoldDB" id="A0A183B3E9"/>
<evidence type="ECO:0000256" key="1">
    <source>
        <dbReference type="SAM" id="MobiDB-lite"/>
    </source>
</evidence>
<reference evidence="2 3" key="2">
    <citation type="submission" date="2018-11" db="EMBL/GenBank/DDBJ databases">
        <authorList>
            <consortium name="Pathogen Informatics"/>
        </authorList>
    </citation>
    <scope>NUCLEOTIDE SEQUENCE [LARGE SCALE GENOMIC DNA]</scope>
    <source>
        <strain evidence="2 3">Egypt</strain>
    </source>
</reference>